<dbReference type="PANTHER" id="PTHR35185">
    <property type="entry name" value="SERINE/THREONINE-RICH PROTEIN ADG2-RELATED"/>
    <property type="match status" value="1"/>
</dbReference>
<dbReference type="EMBL" id="JAUKUA010000004">
    <property type="protein sequence ID" value="KAK0715215.1"/>
    <property type="molecule type" value="Genomic_DNA"/>
</dbReference>
<keyword evidence="1 3" id="KW-0732">Signal</keyword>
<gene>
    <name evidence="5" type="ORF">B0H67DRAFT_236500</name>
</gene>
<feature type="compositionally biased region" description="Low complexity" evidence="2">
    <location>
        <begin position="114"/>
        <end position="143"/>
    </location>
</feature>
<comment type="caution">
    <text evidence="5">The sequence shown here is derived from an EMBL/GenBank/DDBJ whole genome shotgun (WGS) entry which is preliminary data.</text>
</comment>
<protein>
    <recommendedName>
        <fullName evidence="4">Yeast cell wall synthesis Kre9/Knh1-like N-terminal domain-containing protein</fullName>
    </recommendedName>
</protein>
<feature type="region of interest" description="Disordered" evidence="2">
    <location>
        <begin position="108"/>
        <end position="143"/>
    </location>
</feature>
<dbReference type="PANTHER" id="PTHR35185:SF1">
    <property type="entry name" value="UPF0619 GPI-ANCHORED MEMBRANE PROTEIN C1322.10"/>
    <property type="match status" value="1"/>
</dbReference>
<evidence type="ECO:0000259" key="4">
    <source>
        <dbReference type="Pfam" id="PF10342"/>
    </source>
</evidence>
<reference evidence="5" key="1">
    <citation type="submission" date="2023-06" db="EMBL/GenBank/DDBJ databases">
        <title>Genome-scale phylogeny and comparative genomics of the fungal order Sordariales.</title>
        <authorList>
            <consortium name="Lawrence Berkeley National Laboratory"/>
            <person name="Hensen N."/>
            <person name="Bonometti L."/>
            <person name="Westerberg I."/>
            <person name="Brannstrom I.O."/>
            <person name="Guillou S."/>
            <person name="Cros-Aarteil S."/>
            <person name="Calhoun S."/>
            <person name="Haridas S."/>
            <person name="Kuo A."/>
            <person name="Mondo S."/>
            <person name="Pangilinan J."/>
            <person name="Riley R."/>
            <person name="Labutti K."/>
            <person name="Andreopoulos B."/>
            <person name="Lipzen A."/>
            <person name="Chen C."/>
            <person name="Yanf M."/>
            <person name="Daum C."/>
            <person name="Ng V."/>
            <person name="Clum A."/>
            <person name="Steindorff A."/>
            <person name="Ohm R."/>
            <person name="Martin F."/>
            <person name="Silar P."/>
            <person name="Natvig D."/>
            <person name="Lalanne C."/>
            <person name="Gautier V."/>
            <person name="Ament-Velasquez S.L."/>
            <person name="Kruys A."/>
            <person name="Hutchinson M.I."/>
            <person name="Powell A.J."/>
            <person name="Barry K."/>
            <person name="Miller A.N."/>
            <person name="Grigoriev I.V."/>
            <person name="Debuchy R."/>
            <person name="Gladieux P."/>
            <person name="Thoren M.H."/>
            <person name="Johannesson H."/>
        </authorList>
    </citation>
    <scope>NUCLEOTIDE SEQUENCE</scope>
    <source>
        <strain evidence="5">SMH4607-1</strain>
    </source>
</reference>
<evidence type="ECO:0000313" key="5">
    <source>
        <dbReference type="EMBL" id="KAK0715215.1"/>
    </source>
</evidence>
<dbReference type="InterPro" id="IPR018466">
    <property type="entry name" value="Kre9/Knh1-like_N"/>
</dbReference>
<sequence length="169" mass="17242">MKAVAILTAAFAAGVSALQITAPGINDSWDLSKTNTIKWTFVDTDPTEFQIQLVNKDVFPVTTYNVTGKATTKDGKFDLTNFVAPPSSKYTVKFISLSATNSGQLSESQTFNVTKSGTSSTSTTAGTPSSTGGSGTTASQSTTPSSAAVALGKTFGVAGPIAAALAMLL</sequence>
<proteinExistence type="predicted"/>
<dbReference type="Proteomes" id="UP001172102">
    <property type="component" value="Unassembled WGS sequence"/>
</dbReference>
<keyword evidence="6" id="KW-1185">Reference proteome</keyword>
<dbReference type="AlphaFoldDB" id="A0AA40AG35"/>
<organism evidence="5 6">
    <name type="scientific">Lasiosphaeris hirsuta</name>
    <dbReference type="NCBI Taxonomy" id="260670"/>
    <lineage>
        <taxon>Eukaryota</taxon>
        <taxon>Fungi</taxon>
        <taxon>Dikarya</taxon>
        <taxon>Ascomycota</taxon>
        <taxon>Pezizomycotina</taxon>
        <taxon>Sordariomycetes</taxon>
        <taxon>Sordariomycetidae</taxon>
        <taxon>Sordariales</taxon>
        <taxon>Lasiosphaeriaceae</taxon>
        <taxon>Lasiosphaeris</taxon>
    </lineage>
</organism>
<accession>A0AA40AG35</accession>
<feature type="signal peptide" evidence="3">
    <location>
        <begin position="1"/>
        <end position="17"/>
    </location>
</feature>
<evidence type="ECO:0000313" key="6">
    <source>
        <dbReference type="Proteomes" id="UP001172102"/>
    </source>
</evidence>
<feature type="chain" id="PRO_5041226387" description="Yeast cell wall synthesis Kre9/Knh1-like N-terminal domain-containing protein" evidence="3">
    <location>
        <begin position="18"/>
        <end position="169"/>
    </location>
</feature>
<name>A0AA40AG35_9PEZI</name>
<evidence type="ECO:0000256" key="2">
    <source>
        <dbReference type="SAM" id="MobiDB-lite"/>
    </source>
</evidence>
<evidence type="ECO:0000256" key="3">
    <source>
        <dbReference type="SAM" id="SignalP"/>
    </source>
</evidence>
<dbReference type="InterPro" id="IPR052479">
    <property type="entry name" value="GPI-anchor_Adhesion_Reg"/>
</dbReference>
<dbReference type="Pfam" id="PF10342">
    <property type="entry name" value="Kre9_KNH"/>
    <property type="match status" value="1"/>
</dbReference>
<feature type="domain" description="Yeast cell wall synthesis Kre9/Knh1-like N-terminal" evidence="4">
    <location>
        <begin position="23"/>
        <end position="113"/>
    </location>
</feature>
<evidence type="ECO:0000256" key="1">
    <source>
        <dbReference type="ARBA" id="ARBA00022729"/>
    </source>
</evidence>